<proteinExistence type="predicted"/>
<evidence type="ECO:0000256" key="1">
    <source>
        <dbReference type="SAM" id="MobiDB-lite"/>
    </source>
</evidence>
<dbReference type="SUPFAM" id="SSF160443">
    <property type="entry name" value="SMR domain-like"/>
    <property type="match status" value="1"/>
</dbReference>
<dbReference type="Proteomes" id="UP000575068">
    <property type="component" value="Unassembled WGS sequence"/>
</dbReference>
<feature type="domain" description="Smr" evidence="2">
    <location>
        <begin position="52"/>
        <end position="141"/>
    </location>
</feature>
<dbReference type="GO" id="GO:0004519">
    <property type="term" value="F:endonuclease activity"/>
    <property type="evidence" value="ECO:0007669"/>
    <property type="project" value="UniProtKB-KW"/>
</dbReference>
<dbReference type="Pfam" id="PF01713">
    <property type="entry name" value="Smr"/>
    <property type="match status" value="1"/>
</dbReference>
<dbReference type="EMBL" id="JACHOV010000018">
    <property type="protein sequence ID" value="MBB4642901.1"/>
    <property type="molecule type" value="Genomic_DNA"/>
</dbReference>
<keyword evidence="3" id="KW-0378">Hydrolase</keyword>
<accession>A0A840HZ21</accession>
<keyword evidence="3" id="KW-0540">Nuclease</keyword>
<sequence>MGPQSVTAKHPRSLTSPVHQQRPKGRLTPTDVLDSNWERRITGGRLQPEISIDLHGDTLSVAHQRLERTLAEAVARGARIILVITGKSRESSRAQDRPGRGAIRAEIGHWLDRSAHATRIASVRNAHPRHGGAGAIYVILRRKK</sequence>
<evidence type="ECO:0000259" key="2">
    <source>
        <dbReference type="PROSITE" id="PS50828"/>
    </source>
</evidence>
<evidence type="ECO:0000313" key="4">
    <source>
        <dbReference type="Proteomes" id="UP000575068"/>
    </source>
</evidence>
<keyword evidence="3" id="KW-0255">Endonuclease</keyword>
<dbReference type="PANTHER" id="PTHR35562">
    <property type="entry name" value="DNA ENDONUCLEASE SMRA-RELATED"/>
    <property type="match status" value="1"/>
</dbReference>
<dbReference type="PROSITE" id="PS50828">
    <property type="entry name" value="SMR"/>
    <property type="match status" value="1"/>
</dbReference>
<dbReference type="InterPro" id="IPR002625">
    <property type="entry name" value="Smr_dom"/>
</dbReference>
<feature type="compositionally biased region" description="Polar residues" evidence="1">
    <location>
        <begin position="1"/>
        <end position="19"/>
    </location>
</feature>
<protein>
    <submittedName>
        <fullName evidence="3">DNA-nicking Smr family endonuclease</fullName>
    </submittedName>
</protein>
<dbReference type="InterPro" id="IPR036063">
    <property type="entry name" value="Smr_dom_sf"/>
</dbReference>
<keyword evidence="4" id="KW-1185">Reference proteome</keyword>
<dbReference type="Gene3D" id="3.30.1370.110">
    <property type="match status" value="1"/>
</dbReference>
<dbReference type="AlphaFoldDB" id="A0A840HZ21"/>
<dbReference type="PANTHER" id="PTHR35562:SF2">
    <property type="entry name" value="DNA ENDONUCLEASE SMRA-RELATED"/>
    <property type="match status" value="1"/>
</dbReference>
<dbReference type="RefSeq" id="WP_246415048.1">
    <property type="nucleotide sequence ID" value="NZ_JACHOV010000018.1"/>
</dbReference>
<comment type="caution">
    <text evidence="3">The sequence shown here is derived from an EMBL/GenBank/DDBJ whole genome shotgun (WGS) entry which is preliminary data.</text>
</comment>
<name>A0A840HZ21_9SPHN</name>
<evidence type="ECO:0000313" key="3">
    <source>
        <dbReference type="EMBL" id="MBB4642901.1"/>
    </source>
</evidence>
<organism evidence="3 4">
    <name type="scientific">Rhizorhapis suberifaciens</name>
    <name type="common">corky root of lettuce</name>
    <dbReference type="NCBI Taxonomy" id="13656"/>
    <lineage>
        <taxon>Bacteria</taxon>
        <taxon>Pseudomonadati</taxon>
        <taxon>Pseudomonadota</taxon>
        <taxon>Alphaproteobacteria</taxon>
        <taxon>Sphingomonadales</taxon>
        <taxon>Sphingomonadaceae</taxon>
        <taxon>Rhizorhapis</taxon>
    </lineage>
</organism>
<gene>
    <name evidence="3" type="ORF">HNQ99_003237</name>
</gene>
<feature type="region of interest" description="Disordered" evidence="1">
    <location>
        <begin position="1"/>
        <end position="31"/>
    </location>
</feature>
<reference evidence="3 4" key="1">
    <citation type="submission" date="2020-08" db="EMBL/GenBank/DDBJ databases">
        <title>Genomic Encyclopedia of Type Strains, Phase IV (KMG-IV): sequencing the most valuable type-strain genomes for metagenomic binning, comparative biology and taxonomic classification.</title>
        <authorList>
            <person name="Goeker M."/>
        </authorList>
    </citation>
    <scope>NUCLEOTIDE SEQUENCE [LARGE SCALE GENOMIC DNA]</scope>
    <source>
        <strain evidence="3 4">DSM 7465</strain>
    </source>
</reference>